<keyword evidence="8" id="KW-1185">Reference proteome</keyword>
<dbReference type="PANTHER" id="PTHR43420:SF44">
    <property type="entry name" value="ACETYLTRANSFERASE YPEA"/>
    <property type="match status" value="1"/>
</dbReference>
<evidence type="ECO:0000313" key="7">
    <source>
        <dbReference type="EMBL" id="CRL39899.1"/>
    </source>
</evidence>
<dbReference type="InterPro" id="IPR016181">
    <property type="entry name" value="Acyl_CoA_acyltransferase"/>
</dbReference>
<comment type="function">
    <text evidence="5">Acetylates the N-terminal alanine of ribosomal protein bS18.</text>
</comment>
<evidence type="ECO:0000313" key="8">
    <source>
        <dbReference type="Proteomes" id="UP000049979"/>
    </source>
</evidence>
<dbReference type="EMBL" id="CVRR01000030">
    <property type="protein sequence ID" value="CRL39899.1"/>
    <property type="molecule type" value="Genomic_DNA"/>
</dbReference>
<dbReference type="NCBIfam" id="TIGR01575">
    <property type="entry name" value="rimI"/>
    <property type="match status" value="1"/>
</dbReference>
<dbReference type="Proteomes" id="UP000049979">
    <property type="component" value="Unassembled WGS sequence"/>
</dbReference>
<evidence type="ECO:0000256" key="1">
    <source>
        <dbReference type="ARBA" id="ARBA00005395"/>
    </source>
</evidence>
<dbReference type="CDD" id="cd04301">
    <property type="entry name" value="NAT_SF"/>
    <property type="match status" value="1"/>
</dbReference>
<proteinExistence type="inferred from homology"/>
<keyword evidence="3 7" id="KW-0808">Transferase</keyword>
<keyword evidence="2 5" id="KW-0963">Cytoplasm</keyword>
<gene>
    <name evidence="7" type="ORF">M72_30791</name>
</gene>
<dbReference type="Gene3D" id="3.40.630.30">
    <property type="match status" value="1"/>
</dbReference>
<dbReference type="InterPro" id="IPR050680">
    <property type="entry name" value="YpeA/RimI_acetyltransf"/>
</dbReference>
<dbReference type="PROSITE" id="PS51186">
    <property type="entry name" value="GNAT"/>
    <property type="match status" value="1"/>
</dbReference>
<name>A0A0M6WQG9_9FIRM</name>
<dbReference type="STRING" id="301302.ERS852420_02141"/>
<comment type="subcellular location">
    <subcellularLocation>
        <location evidence="5">Cytoplasm</location>
    </subcellularLocation>
</comment>
<feature type="domain" description="N-acetyltransferase" evidence="6">
    <location>
        <begin position="1"/>
        <end position="142"/>
    </location>
</feature>
<dbReference type="AlphaFoldDB" id="A0A0M6WQG9"/>
<organism evidence="7 8">
    <name type="scientific">Roseburia faecis</name>
    <dbReference type="NCBI Taxonomy" id="301302"/>
    <lineage>
        <taxon>Bacteria</taxon>
        <taxon>Bacillati</taxon>
        <taxon>Bacillota</taxon>
        <taxon>Clostridia</taxon>
        <taxon>Lachnospirales</taxon>
        <taxon>Lachnospiraceae</taxon>
        <taxon>Roseburia</taxon>
    </lineage>
</organism>
<dbReference type="Pfam" id="PF00583">
    <property type="entry name" value="Acetyltransf_1"/>
    <property type="match status" value="1"/>
</dbReference>
<evidence type="ECO:0000256" key="5">
    <source>
        <dbReference type="RuleBase" id="RU363094"/>
    </source>
</evidence>
<sequence length="143" mass="16675">MRIRQMTAEDIPAVAQIEKECFSQPWSEQGFLDGMKDAIFFVAEDPQIAGYIGMYRMPPEGEITNVAVTRKMRKKGCGRELLLRMQQWADEHGIDRIVLEVRSGNEPAIHLYRTCGFEKIGVRKNFYQFPREDADIMEWKRLC</sequence>
<dbReference type="InterPro" id="IPR000182">
    <property type="entry name" value="GNAT_dom"/>
</dbReference>
<dbReference type="InterPro" id="IPR006464">
    <property type="entry name" value="AcTrfase_RimI/Ard1"/>
</dbReference>
<dbReference type="GO" id="GO:0005737">
    <property type="term" value="C:cytoplasm"/>
    <property type="evidence" value="ECO:0007669"/>
    <property type="project" value="UniProtKB-SubCell"/>
</dbReference>
<evidence type="ECO:0000256" key="4">
    <source>
        <dbReference type="ARBA" id="ARBA00023315"/>
    </source>
</evidence>
<comment type="similarity">
    <text evidence="1 5">Belongs to the acetyltransferase family. RimI subfamily.</text>
</comment>
<dbReference type="SUPFAM" id="SSF55729">
    <property type="entry name" value="Acyl-CoA N-acyltransferases (Nat)"/>
    <property type="match status" value="1"/>
</dbReference>
<accession>A0A0M6WQG9</accession>
<protein>
    <recommendedName>
        <fullName evidence="5">[Ribosomal protein bS18]-alanine N-acetyltransferase</fullName>
        <ecNumber evidence="5">2.3.1.266</ecNumber>
    </recommendedName>
</protein>
<evidence type="ECO:0000259" key="6">
    <source>
        <dbReference type="PROSITE" id="PS51186"/>
    </source>
</evidence>
<reference evidence="8" key="1">
    <citation type="submission" date="2015-05" db="EMBL/GenBank/DDBJ databases">
        <authorList>
            <consortium name="Pathogen Informatics"/>
        </authorList>
    </citation>
    <scope>NUCLEOTIDE SEQUENCE [LARGE SCALE GENOMIC DNA]</scope>
    <source>
        <strain evidence="8">M72</strain>
    </source>
</reference>
<dbReference type="GO" id="GO:0008999">
    <property type="term" value="F:protein-N-terminal-alanine acetyltransferase activity"/>
    <property type="evidence" value="ECO:0007669"/>
    <property type="project" value="UniProtKB-EC"/>
</dbReference>
<dbReference type="EC" id="2.3.1.266" evidence="5"/>
<dbReference type="PANTHER" id="PTHR43420">
    <property type="entry name" value="ACETYLTRANSFERASE"/>
    <property type="match status" value="1"/>
</dbReference>
<dbReference type="RefSeq" id="WP_055068129.1">
    <property type="nucleotide sequence ID" value="NZ_CP173697.1"/>
</dbReference>
<evidence type="ECO:0000256" key="2">
    <source>
        <dbReference type="ARBA" id="ARBA00022490"/>
    </source>
</evidence>
<dbReference type="OrthoDB" id="9794566at2"/>
<comment type="catalytic activity">
    <reaction evidence="5">
        <text>N-terminal L-alanyl-[ribosomal protein bS18] + acetyl-CoA = N-terminal N(alpha)-acetyl-L-alanyl-[ribosomal protein bS18] + CoA + H(+)</text>
        <dbReference type="Rhea" id="RHEA:43756"/>
        <dbReference type="Rhea" id="RHEA-COMP:10676"/>
        <dbReference type="Rhea" id="RHEA-COMP:10677"/>
        <dbReference type="ChEBI" id="CHEBI:15378"/>
        <dbReference type="ChEBI" id="CHEBI:57287"/>
        <dbReference type="ChEBI" id="CHEBI:57288"/>
        <dbReference type="ChEBI" id="CHEBI:64718"/>
        <dbReference type="ChEBI" id="CHEBI:83683"/>
        <dbReference type="EC" id="2.3.1.266"/>
    </reaction>
</comment>
<keyword evidence="4" id="KW-0012">Acyltransferase</keyword>
<evidence type="ECO:0000256" key="3">
    <source>
        <dbReference type="ARBA" id="ARBA00022679"/>
    </source>
</evidence>